<dbReference type="PROSITE" id="PS00678">
    <property type="entry name" value="WD_REPEATS_1"/>
    <property type="match status" value="2"/>
</dbReference>
<keyword evidence="6" id="KW-1185">Reference proteome</keyword>
<dbReference type="AlphaFoldDB" id="A0A9W8HXW5"/>
<dbReference type="InterPro" id="IPR036322">
    <property type="entry name" value="WD40_repeat_dom_sf"/>
</dbReference>
<feature type="repeat" description="WD" evidence="3">
    <location>
        <begin position="190"/>
        <end position="223"/>
    </location>
</feature>
<dbReference type="InterPro" id="IPR019775">
    <property type="entry name" value="WD40_repeat_CS"/>
</dbReference>
<accession>A0A9W8HXW5</accession>
<keyword evidence="2" id="KW-0677">Repeat</keyword>
<dbReference type="PROSITE" id="PS50082">
    <property type="entry name" value="WD_REPEATS_2"/>
    <property type="match status" value="4"/>
</dbReference>
<feature type="region of interest" description="Disordered" evidence="4">
    <location>
        <begin position="442"/>
        <end position="474"/>
    </location>
</feature>
<evidence type="ECO:0000313" key="5">
    <source>
        <dbReference type="EMBL" id="KAJ2801736.1"/>
    </source>
</evidence>
<dbReference type="EMBL" id="JANBUO010000765">
    <property type="protein sequence ID" value="KAJ2801736.1"/>
    <property type="molecule type" value="Genomic_DNA"/>
</dbReference>
<feature type="compositionally biased region" description="Polar residues" evidence="4">
    <location>
        <begin position="941"/>
        <end position="950"/>
    </location>
</feature>
<evidence type="ECO:0000256" key="2">
    <source>
        <dbReference type="ARBA" id="ARBA00022737"/>
    </source>
</evidence>
<gene>
    <name evidence="5" type="ORF">H4R20_003560</name>
</gene>
<evidence type="ECO:0000256" key="3">
    <source>
        <dbReference type="PROSITE-ProRule" id="PRU00221"/>
    </source>
</evidence>
<evidence type="ECO:0008006" key="7">
    <source>
        <dbReference type="Google" id="ProtNLM"/>
    </source>
</evidence>
<dbReference type="Pfam" id="PF00400">
    <property type="entry name" value="WD40"/>
    <property type="match status" value="6"/>
</dbReference>
<feature type="repeat" description="WD" evidence="3">
    <location>
        <begin position="147"/>
        <end position="179"/>
    </location>
</feature>
<feature type="compositionally biased region" description="Polar residues" evidence="4">
    <location>
        <begin position="625"/>
        <end position="637"/>
    </location>
</feature>
<feature type="repeat" description="WD" evidence="3">
    <location>
        <begin position="283"/>
        <end position="324"/>
    </location>
</feature>
<keyword evidence="1 3" id="KW-0853">WD repeat</keyword>
<feature type="region of interest" description="Disordered" evidence="4">
    <location>
        <begin position="556"/>
        <end position="600"/>
    </location>
</feature>
<dbReference type="PANTHER" id="PTHR19862">
    <property type="entry name" value="WD REPEAT-CONTAINING PROTEIN 48"/>
    <property type="match status" value="1"/>
</dbReference>
<comment type="caution">
    <text evidence="5">The sequence shown here is derived from an EMBL/GenBank/DDBJ whole genome shotgun (WGS) entry which is preliminary data.</text>
</comment>
<organism evidence="5 6">
    <name type="scientific">Coemansia guatemalensis</name>
    <dbReference type="NCBI Taxonomy" id="2761395"/>
    <lineage>
        <taxon>Eukaryota</taxon>
        <taxon>Fungi</taxon>
        <taxon>Fungi incertae sedis</taxon>
        <taxon>Zoopagomycota</taxon>
        <taxon>Kickxellomycotina</taxon>
        <taxon>Kickxellomycetes</taxon>
        <taxon>Kickxellales</taxon>
        <taxon>Kickxellaceae</taxon>
        <taxon>Coemansia</taxon>
    </lineage>
</organism>
<name>A0A9W8HXW5_9FUNG</name>
<feature type="compositionally biased region" description="Polar residues" evidence="4">
    <location>
        <begin position="972"/>
        <end position="995"/>
    </location>
</feature>
<dbReference type="InterPro" id="IPR001680">
    <property type="entry name" value="WD40_rpt"/>
</dbReference>
<feature type="region of interest" description="Disordered" evidence="4">
    <location>
        <begin position="625"/>
        <end position="707"/>
    </location>
</feature>
<feature type="compositionally biased region" description="Polar residues" evidence="4">
    <location>
        <begin position="561"/>
        <end position="597"/>
    </location>
</feature>
<feature type="non-terminal residue" evidence="5">
    <location>
        <position position="1071"/>
    </location>
</feature>
<feature type="compositionally biased region" description="Low complexity" evidence="4">
    <location>
        <begin position="672"/>
        <end position="692"/>
    </location>
</feature>
<dbReference type="PROSITE" id="PS50294">
    <property type="entry name" value="WD_REPEATS_REGION"/>
    <property type="match status" value="2"/>
</dbReference>
<feature type="compositionally biased region" description="Polar residues" evidence="4">
    <location>
        <begin position="442"/>
        <end position="452"/>
    </location>
</feature>
<evidence type="ECO:0000256" key="1">
    <source>
        <dbReference type="ARBA" id="ARBA00022574"/>
    </source>
</evidence>
<evidence type="ECO:0000313" key="6">
    <source>
        <dbReference type="Proteomes" id="UP001140094"/>
    </source>
</evidence>
<dbReference type="OrthoDB" id="2421129at2759"/>
<evidence type="ECO:0000256" key="4">
    <source>
        <dbReference type="SAM" id="MobiDB-lite"/>
    </source>
</evidence>
<dbReference type="InterPro" id="IPR051246">
    <property type="entry name" value="WDR48"/>
</dbReference>
<feature type="region of interest" description="Disordered" evidence="4">
    <location>
        <begin position="900"/>
        <end position="1071"/>
    </location>
</feature>
<dbReference type="Proteomes" id="UP001140094">
    <property type="component" value="Unassembled WGS sequence"/>
</dbReference>
<dbReference type="PRINTS" id="PR00320">
    <property type="entry name" value="GPROTEINBRPT"/>
</dbReference>
<dbReference type="InterPro" id="IPR015943">
    <property type="entry name" value="WD40/YVTN_repeat-like_dom_sf"/>
</dbReference>
<feature type="compositionally biased region" description="Low complexity" evidence="4">
    <location>
        <begin position="920"/>
        <end position="932"/>
    </location>
</feature>
<protein>
    <recommendedName>
        <fullName evidence="7">WD40 repeat-like protein</fullName>
    </recommendedName>
</protein>
<feature type="compositionally biased region" description="Basic and acidic residues" evidence="4">
    <location>
        <begin position="454"/>
        <end position="465"/>
    </location>
</feature>
<reference evidence="5" key="1">
    <citation type="submission" date="2022-07" db="EMBL/GenBank/DDBJ databases">
        <title>Phylogenomic reconstructions and comparative analyses of Kickxellomycotina fungi.</title>
        <authorList>
            <person name="Reynolds N.K."/>
            <person name="Stajich J.E."/>
            <person name="Barry K."/>
            <person name="Grigoriev I.V."/>
            <person name="Crous P."/>
            <person name="Smith M.E."/>
        </authorList>
    </citation>
    <scope>NUCLEOTIDE SEQUENCE</scope>
    <source>
        <strain evidence="5">NRRL 1565</strain>
    </source>
</reference>
<dbReference type="InterPro" id="IPR020472">
    <property type="entry name" value="WD40_PAC1"/>
</dbReference>
<feature type="repeat" description="WD" evidence="3">
    <location>
        <begin position="241"/>
        <end position="282"/>
    </location>
</feature>
<dbReference type="PANTHER" id="PTHR19862:SF14">
    <property type="entry name" value="WD REPEAT-CONTAINING PROTEIN 48"/>
    <property type="match status" value="1"/>
</dbReference>
<dbReference type="CDD" id="cd00200">
    <property type="entry name" value="WD40"/>
    <property type="match status" value="1"/>
</dbReference>
<dbReference type="GO" id="GO:0043130">
    <property type="term" value="F:ubiquitin binding"/>
    <property type="evidence" value="ECO:0007669"/>
    <property type="project" value="TreeGrafter"/>
</dbReference>
<dbReference type="Gene3D" id="2.130.10.10">
    <property type="entry name" value="YVTN repeat-like/Quinoprotein amine dehydrogenase"/>
    <property type="match status" value="2"/>
</dbReference>
<sequence length="1071" mass="114411">MAVPFIAPINYGRPKENRPHRFAYDYGTVDPGMFAPAPEHNRPKRAPRRTIAYTIPLPENNNDSDSHPQGHTLGVNALALSLQPGQVAEEGGILFSGGRDGMVKAWDLHLPMRKAGEALGSSNDTAWAVDRHRARQRRPQTTLRASRAVHSDWVNDIVVANAGQTVISASSDQAVRAWSPFRPDERAQAVGAHADYVKALAYSEHREMAISGGLDRQIKLWDVGQARPSNGPICSLQEFGNASPASSVYTLACNTQGSLVVSGSPENIVRVWDTRAGRQLTTLPGHTDHIRAVLLSDDSELVLSGSSDTTVKLWSMRMRRCLSTYSQHSNSVWSLHSTHPRFQTFYSASRDGLITKTIGAGLYAEESGGNRRGSAAPPSCARSAAIDDLPVSAGVLCVAVAKERQGVVRLIAADDTYIWTATKGTELNRWLDVSVRGAVSGASLQPTDSLQHPKSPEHASQRECSPDLEDSSEVTRRSLMQAWQQLTLEGGEHAAGAHSRPATGHRRNRTAEHMGLGGQLRPTSAASASGSTMSPLIIAMQAEQARRNAIKEVDNEEQYYDAQSKSSEASQLSNAASGTSQPLHRRAQSASSESHNAPGSLFSVLASTDRQQAQPLEPIVIPSTSAVQKRSQQSLHPSQPLPSAGTVTTPESPLPSASLIGTATAGVIGNAGSPPSISQQQQQGDQSVPVPGRNSHAMMPSEEEGVVPVRSTPDEIIHGRHGLHRHRVLPNKRQVLAQDTRGRISLWDIMLCQRLHEFPATEAEAAKSTLFPGVFGSDFEAISLVISTEPEAVNPWCDVDTRTGALTVHLNETSVWNAEVHVDEVEGVTPDVIQAMGDHERVNIGQWMLKRLFLPYARTRVKRGQISPRDAVILNRWVTQIPIGNIVPARVAAQRQAQTPYSAQAPLTKGIASAPPMPRSATTALAASSSSAGNDSRHVQPEQQQLHQSTPPRPPSVASTLIATTEEIGISTGPQTLSKTTAAPASAGQAPSTQCRGHPTKAADSCASTVAAQAKRASDSSTGQPHGSPRHQHNPSIDTASAGAATPVSAMQQPVAPQPGKADDGESSNSN</sequence>
<proteinExistence type="predicted"/>
<dbReference type="SMART" id="SM00320">
    <property type="entry name" value="WD40"/>
    <property type="match status" value="6"/>
</dbReference>
<dbReference type="GO" id="GO:0000724">
    <property type="term" value="P:double-strand break repair via homologous recombination"/>
    <property type="evidence" value="ECO:0007669"/>
    <property type="project" value="TreeGrafter"/>
</dbReference>
<dbReference type="SUPFAM" id="SSF50978">
    <property type="entry name" value="WD40 repeat-like"/>
    <property type="match status" value="1"/>
</dbReference>